<evidence type="ECO:0000313" key="2">
    <source>
        <dbReference type="Proteomes" id="UP000215155"/>
    </source>
</evidence>
<reference evidence="1 2" key="1">
    <citation type="submission" date="2017-07" db="EMBL/GenBank/DDBJ databases">
        <title>Draft genome sequence of Prevotella copri isolated from the gut of healthy adult Indian.</title>
        <authorList>
            <person name="Das B."/>
            <person name="Bag S."/>
            <person name="Ghosh T.S."/>
        </authorList>
    </citation>
    <scope>NUCLEOTIDE SEQUENCE [LARGE SCALE GENOMIC DNA]</scope>
    <source>
        <strain evidence="1 2">Indica</strain>
    </source>
</reference>
<gene>
    <name evidence="1" type="ORF">CFT61_04145</name>
</gene>
<comment type="caution">
    <text evidence="1">The sequence shown here is derived from an EMBL/GenBank/DDBJ whole genome shotgun (WGS) entry which is preliminary data.</text>
</comment>
<evidence type="ECO:0000313" key="1">
    <source>
        <dbReference type="EMBL" id="OXL44865.1"/>
    </source>
</evidence>
<sequence>MMDPLSDLSIEVESYDIKHEAYVYFDTSGRRCWTKAWFNGREKGENAIEITRLQAIKFINDEISEEDWLSRFYPKQMTVYHKAIEQARQQLLGF</sequence>
<name>A0AA91YXR7_9BACT</name>
<dbReference type="RefSeq" id="WP_089543206.1">
    <property type="nucleotide sequence ID" value="NZ_NMPZ01000004.1"/>
</dbReference>
<accession>A0AA91YXR7</accession>
<organism evidence="1 2">
    <name type="scientific">Segatella copri</name>
    <dbReference type="NCBI Taxonomy" id="165179"/>
    <lineage>
        <taxon>Bacteria</taxon>
        <taxon>Pseudomonadati</taxon>
        <taxon>Bacteroidota</taxon>
        <taxon>Bacteroidia</taxon>
        <taxon>Bacteroidales</taxon>
        <taxon>Prevotellaceae</taxon>
        <taxon>Segatella</taxon>
    </lineage>
</organism>
<protein>
    <submittedName>
        <fullName evidence="1">Uncharacterized protein</fullName>
    </submittedName>
</protein>
<dbReference type="Proteomes" id="UP000215155">
    <property type="component" value="Unassembled WGS sequence"/>
</dbReference>
<proteinExistence type="predicted"/>
<dbReference type="EMBL" id="NMPZ01000004">
    <property type="protein sequence ID" value="OXL44865.1"/>
    <property type="molecule type" value="Genomic_DNA"/>
</dbReference>
<dbReference type="AlphaFoldDB" id="A0AA91YXR7"/>